<proteinExistence type="evidence at transcript level"/>
<reference evidence="2" key="1">
    <citation type="submission" date="2012-05" db="EMBL/GenBank/DDBJ databases">
        <authorList>
            <person name="Krishnakumar V."/>
            <person name="Cheung F."/>
            <person name="Xiao Y."/>
            <person name="Chan A."/>
            <person name="Moskal W.A."/>
            <person name="Town C.D."/>
        </authorList>
    </citation>
    <scope>NUCLEOTIDE SEQUENCE</scope>
</reference>
<keyword evidence="1" id="KW-1133">Transmembrane helix</keyword>
<reference evidence="3" key="3">
    <citation type="journal article" date="2018" name="Nat. Plants">
        <title>Whole-genome landscape of Medicago truncatula symbiotic genes.</title>
        <authorList>
            <person name="Pecrix Y."/>
            <person name="Gamas P."/>
            <person name="Carrere S."/>
        </authorList>
    </citation>
    <scope>NUCLEOTIDE SEQUENCE</scope>
    <source>
        <tissue evidence="3">Leaves</tissue>
    </source>
</reference>
<name>I3SMB1_MEDTR</name>
<accession>I3SMB1</accession>
<feature type="transmembrane region" description="Helical" evidence="1">
    <location>
        <begin position="21"/>
        <end position="44"/>
    </location>
</feature>
<dbReference type="Proteomes" id="UP000265566">
    <property type="component" value="Chromosome 7"/>
</dbReference>
<evidence type="ECO:0000256" key="1">
    <source>
        <dbReference type="SAM" id="Phobius"/>
    </source>
</evidence>
<keyword evidence="1" id="KW-0472">Membrane</keyword>
<dbReference type="EMBL" id="BT141609">
    <property type="protein sequence ID" value="AFK41403.1"/>
    <property type="molecule type" value="mRNA"/>
</dbReference>
<gene>
    <name evidence="3" type="ORF">MtrunA17_Chr7g0256031</name>
</gene>
<keyword evidence="1" id="KW-0812">Transmembrane</keyword>
<evidence type="ECO:0000313" key="3">
    <source>
        <dbReference type="EMBL" id="RHN47719.1"/>
    </source>
</evidence>
<sequence>MYLERRLPSLFILFCCFGYEYMTASLLSCCRVLLLVLVCAAVFWPAVCV</sequence>
<dbReference type="Gramene" id="rna42350">
    <property type="protein sequence ID" value="RHN47719.1"/>
    <property type="gene ID" value="gene42350"/>
</dbReference>
<reference evidence="4" key="2">
    <citation type="journal article" date="2018" name="Nat. Plants">
        <title>Whole-genome landscape of Medicago truncatula symbiotic genes.</title>
        <authorList>
            <person name="Pecrix Y."/>
            <person name="Staton S.E."/>
            <person name="Sallet E."/>
            <person name="Lelandais-Briere C."/>
            <person name="Moreau S."/>
            <person name="Carrere S."/>
            <person name="Blein T."/>
            <person name="Jardinaud M.F."/>
            <person name="Latrasse D."/>
            <person name="Zouine M."/>
            <person name="Zahm M."/>
            <person name="Kreplak J."/>
            <person name="Mayjonade B."/>
            <person name="Satge C."/>
            <person name="Perez M."/>
            <person name="Cauet S."/>
            <person name="Marande W."/>
            <person name="Chantry-Darmon C."/>
            <person name="Lopez-Roques C."/>
            <person name="Bouchez O."/>
            <person name="Berard A."/>
            <person name="Debelle F."/>
            <person name="Munos S."/>
            <person name="Bendahmane A."/>
            <person name="Berges H."/>
            <person name="Niebel A."/>
            <person name="Buitink J."/>
            <person name="Frugier F."/>
            <person name="Benhamed M."/>
            <person name="Crespi M."/>
            <person name="Gouzy J."/>
            <person name="Gamas P."/>
        </authorList>
    </citation>
    <scope>NUCLEOTIDE SEQUENCE [LARGE SCALE GENOMIC DNA]</scope>
    <source>
        <strain evidence="4">cv. Jemalong A17</strain>
    </source>
</reference>
<dbReference type="EMBL" id="PSQE01000007">
    <property type="protein sequence ID" value="RHN47719.1"/>
    <property type="molecule type" value="Genomic_DNA"/>
</dbReference>
<evidence type="ECO:0008006" key="5">
    <source>
        <dbReference type="Google" id="ProtNLM"/>
    </source>
</evidence>
<dbReference type="AlphaFoldDB" id="I3SMB1"/>
<protein>
    <recommendedName>
        <fullName evidence="5">Transmembrane protein</fullName>
    </recommendedName>
</protein>
<evidence type="ECO:0000313" key="4">
    <source>
        <dbReference type="Proteomes" id="UP000265566"/>
    </source>
</evidence>
<evidence type="ECO:0000313" key="2">
    <source>
        <dbReference type="EMBL" id="AFK41403.1"/>
    </source>
</evidence>
<organism evidence="2">
    <name type="scientific">Medicago truncatula</name>
    <name type="common">Barrel medic</name>
    <name type="synonym">Medicago tribuloides</name>
    <dbReference type="NCBI Taxonomy" id="3880"/>
    <lineage>
        <taxon>Eukaryota</taxon>
        <taxon>Viridiplantae</taxon>
        <taxon>Streptophyta</taxon>
        <taxon>Embryophyta</taxon>
        <taxon>Tracheophyta</taxon>
        <taxon>Spermatophyta</taxon>
        <taxon>Magnoliopsida</taxon>
        <taxon>eudicotyledons</taxon>
        <taxon>Gunneridae</taxon>
        <taxon>Pentapetalae</taxon>
        <taxon>rosids</taxon>
        <taxon>fabids</taxon>
        <taxon>Fabales</taxon>
        <taxon>Fabaceae</taxon>
        <taxon>Papilionoideae</taxon>
        <taxon>50 kb inversion clade</taxon>
        <taxon>NPAAA clade</taxon>
        <taxon>Hologalegina</taxon>
        <taxon>IRL clade</taxon>
        <taxon>Trifolieae</taxon>
        <taxon>Medicago</taxon>
    </lineage>
</organism>